<evidence type="ECO:0000313" key="2">
    <source>
        <dbReference type="Proteomes" id="UP000593719"/>
    </source>
</evidence>
<sequence length="246" mass="27635">MKKLSLTMLFIGVVNINLYAETLIADRPGFSTGTYTVAPGMFNIEMGYNYTFDTVSSKNDTQDFPLFELRTGITENLEFDFLLDGWSTTKDFTERISSDITIAGKYSFLENEIYNISFMTLITFPTGTENDFKPKNISPLFGLLWDYTVDASVSLFGTFQASTYRDEKRIYDFQPAVGATFSHTDKFASYIELYFIVPSSSSIITEVIDGGFTYLLRDNIQLDINGGLGLNNESKDFLGFGIAIGF</sequence>
<organism evidence="1 2">
    <name type="scientific">Sulfurimonas sediminis</name>
    <dbReference type="NCBI Taxonomy" id="2590020"/>
    <lineage>
        <taxon>Bacteria</taxon>
        <taxon>Pseudomonadati</taxon>
        <taxon>Campylobacterota</taxon>
        <taxon>Epsilonproteobacteria</taxon>
        <taxon>Campylobacterales</taxon>
        <taxon>Sulfurimonadaceae</taxon>
        <taxon>Sulfurimonas</taxon>
    </lineage>
</organism>
<gene>
    <name evidence="1" type="ORF">FJR45_05295</name>
</gene>
<dbReference type="EMBL" id="CP041235">
    <property type="protein sequence ID" value="QOP43398.1"/>
    <property type="molecule type" value="Genomic_DNA"/>
</dbReference>
<dbReference type="Pfam" id="PF13557">
    <property type="entry name" value="Phenol_MetA_deg"/>
    <property type="match status" value="1"/>
</dbReference>
<evidence type="ECO:0000313" key="1">
    <source>
        <dbReference type="EMBL" id="QOP43398.1"/>
    </source>
</evidence>
<dbReference type="Proteomes" id="UP000593719">
    <property type="component" value="Chromosome"/>
</dbReference>
<dbReference type="KEGG" id="ssei:FJR45_05295"/>
<dbReference type="RefSeq" id="WP_193151685.1">
    <property type="nucleotide sequence ID" value="NZ_CP041235.1"/>
</dbReference>
<proteinExistence type="predicted"/>
<accession>A0A7M1B3W9</accession>
<dbReference type="InterPro" id="IPR025737">
    <property type="entry name" value="FApF"/>
</dbReference>
<name>A0A7M1B3W9_9BACT</name>
<dbReference type="AlphaFoldDB" id="A0A7M1B3W9"/>
<protein>
    <submittedName>
        <fullName evidence="1">Transporter</fullName>
    </submittedName>
</protein>
<reference evidence="1 2" key="1">
    <citation type="submission" date="2019-06" db="EMBL/GenBank/DDBJ databases">
        <title>Sulfurimonas gotlandica sp. nov., a chemoautotrophic and psychrotolerant epsilonproteobacterium isolated from a pelagic redoxcline, and an emended description of the genus Sulfurimonas.</title>
        <authorList>
            <person name="Wang S."/>
            <person name="Jiang L."/>
            <person name="Shao Z."/>
        </authorList>
    </citation>
    <scope>NUCLEOTIDE SEQUENCE [LARGE SCALE GENOMIC DNA]</scope>
    <source>
        <strain evidence="1 2">S2-6</strain>
    </source>
</reference>
<keyword evidence="2" id="KW-1185">Reference proteome</keyword>